<accession>A0A382AS45</accession>
<reference evidence="1" key="1">
    <citation type="submission" date="2018-05" db="EMBL/GenBank/DDBJ databases">
        <authorList>
            <person name="Lanie J.A."/>
            <person name="Ng W.-L."/>
            <person name="Kazmierczak K.M."/>
            <person name="Andrzejewski T.M."/>
            <person name="Davidsen T.M."/>
            <person name="Wayne K.J."/>
            <person name="Tettelin H."/>
            <person name="Glass J.I."/>
            <person name="Rusch D."/>
            <person name="Podicherti R."/>
            <person name="Tsui H.-C.T."/>
            <person name="Winkler M.E."/>
        </authorList>
    </citation>
    <scope>NUCLEOTIDE SEQUENCE</scope>
</reference>
<dbReference type="EMBL" id="UINC01026581">
    <property type="protein sequence ID" value="SVB04288.1"/>
    <property type="molecule type" value="Genomic_DNA"/>
</dbReference>
<evidence type="ECO:0000313" key="1">
    <source>
        <dbReference type="EMBL" id="SVB04288.1"/>
    </source>
</evidence>
<dbReference type="AlphaFoldDB" id="A0A382AS45"/>
<proteinExistence type="predicted"/>
<gene>
    <name evidence="1" type="ORF">METZ01_LOCUS157142</name>
</gene>
<name>A0A382AS45_9ZZZZ</name>
<protein>
    <submittedName>
        <fullName evidence="1">Uncharacterized protein</fullName>
    </submittedName>
</protein>
<feature type="non-terminal residue" evidence="1">
    <location>
        <position position="468"/>
    </location>
</feature>
<organism evidence="1">
    <name type="scientific">marine metagenome</name>
    <dbReference type="NCBI Taxonomy" id="408172"/>
    <lineage>
        <taxon>unclassified sequences</taxon>
        <taxon>metagenomes</taxon>
        <taxon>ecological metagenomes</taxon>
    </lineage>
</organism>
<sequence>MDTVHFLPMCHHYILIPENSTIQAGDPLYSMENVTLIPFPYPQSVLSNRSEFNAKKFKRIMSGKEKVFFRPSEYLYLETSSIDIDFVFCHQPEILSNVLWALLTLRYGQTNLDAMVFFHWVDCPASSPAPTFPPTIFRHMEAVDWSQTAFVHGKASLKYWKQNWNNKSHVVDMNNSIEDKLSYMPLAAKSLPEKDMGLWKQSGKPIAFNHRWAGTTGRDILPEYMEGLPPEYVVYCTDQTIKKPQAGQSPIGERFKYAYDAYKGRPQEKSAELYSDFLKNCYASVGIIKGYGTWNLSVQDPIKLGTPTLVYDTPMMRDVLGSQYPLFFKTKEEFQSKLLSLPEKFEYKLRDFKSEFQNNLMNAMLESRNYTKLHDQEGIYGGPWLYFMSQGLTYKKDLLFQTHKSLIDGQGSNSWETIRRWVRQWGIKDDPTSPFTKLHIPDDATEAHRRLQEYVNDKSHENPVSQFE</sequence>